<comment type="catalytic activity">
    <reaction evidence="17">
        <text>4 Fe(II)-[cytochrome c] + O2 + 8 H(+)(in) = 4 Fe(III)-[cytochrome c] + 2 H2O + 4 H(+)(out)</text>
        <dbReference type="Rhea" id="RHEA:11436"/>
        <dbReference type="Rhea" id="RHEA-COMP:10350"/>
        <dbReference type="Rhea" id="RHEA-COMP:14399"/>
        <dbReference type="ChEBI" id="CHEBI:15377"/>
        <dbReference type="ChEBI" id="CHEBI:15378"/>
        <dbReference type="ChEBI" id="CHEBI:15379"/>
        <dbReference type="ChEBI" id="CHEBI:29033"/>
        <dbReference type="ChEBI" id="CHEBI:29034"/>
        <dbReference type="EC" id="7.1.1.9"/>
    </reaction>
    <physiologicalReaction direction="left-to-right" evidence="17">
        <dbReference type="Rhea" id="RHEA:11437"/>
    </physiologicalReaction>
</comment>
<evidence type="ECO:0000256" key="8">
    <source>
        <dbReference type="ARBA" id="ARBA00022723"/>
    </source>
</evidence>
<evidence type="ECO:0000256" key="6">
    <source>
        <dbReference type="ARBA" id="ARBA00022660"/>
    </source>
</evidence>
<feature type="transmembrane region" description="Helical" evidence="19">
    <location>
        <begin position="26"/>
        <end position="45"/>
    </location>
</feature>
<dbReference type="GO" id="GO:0042773">
    <property type="term" value="P:ATP synthesis coupled electron transport"/>
    <property type="evidence" value="ECO:0007669"/>
    <property type="project" value="TreeGrafter"/>
</dbReference>
<dbReference type="FunFam" id="2.60.40.420:FF:000001">
    <property type="entry name" value="Cytochrome c oxidase subunit 2"/>
    <property type="match status" value="1"/>
</dbReference>
<dbReference type="Gene3D" id="1.10.287.90">
    <property type="match status" value="1"/>
</dbReference>
<accession>A8VU32</accession>
<evidence type="ECO:0000259" key="20">
    <source>
        <dbReference type="PROSITE" id="PS50857"/>
    </source>
</evidence>
<dbReference type="CDD" id="cd13912">
    <property type="entry name" value="CcO_II_C"/>
    <property type="match status" value="1"/>
</dbReference>
<keyword evidence="6 18" id="KW-0679">Respiratory chain</keyword>
<dbReference type="PANTHER" id="PTHR22888:SF9">
    <property type="entry name" value="CYTOCHROME C OXIDASE SUBUNIT 2"/>
    <property type="match status" value="1"/>
</dbReference>
<evidence type="ECO:0000256" key="16">
    <source>
        <dbReference type="ARBA" id="ARBA00023136"/>
    </source>
</evidence>
<dbReference type="InterPro" id="IPR034210">
    <property type="entry name" value="CcO_II_C"/>
</dbReference>
<evidence type="ECO:0000256" key="4">
    <source>
        <dbReference type="ARBA" id="ARBA00015946"/>
    </source>
</evidence>
<dbReference type="PROSITE" id="PS50999">
    <property type="entry name" value="COX2_TM"/>
    <property type="match status" value="1"/>
</dbReference>
<evidence type="ECO:0000256" key="14">
    <source>
        <dbReference type="ARBA" id="ARBA00023008"/>
    </source>
</evidence>
<comment type="similarity">
    <text evidence="2 18">Belongs to the cytochrome c oxidase subunit 2 family.</text>
</comment>
<dbReference type="GO" id="GO:0004129">
    <property type="term" value="F:cytochrome-c oxidase activity"/>
    <property type="evidence" value="ECO:0007669"/>
    <property type="project" value="UniProtKB-EC"/>
</dbReference>
<sequence length="229" mass="26029">MKLENMLFMDPISFSGEIVQSVHDHVMIIITLIVMSISYVFFMMFCRSSQIMGERLFQSSEILETVWTVFPVLILVFAAIPSLHSLYILEEEKNPIISVKILGNQWYWTYEFNTGYHINYNSYMIPSSDLGDSDLRNLEVDNNLVLPVGVETRAIITSSDVIHSWAIPPLGVKMDAVPGRINQTVFSISMSGLFYGQCSEICGSLHSFMPICVEAIPLKNWLKWLELSS</sequence>
<dbReference type="InterPro" id="IPR036257">
    <property type="entry name" value="Cyt_c_oxidase_su2_TM_sf"/>
</dbReference>
<dbReference type="PANTHER" id="PTHR22888">
    <property type="entry name" value="CYTOCHROME C OXIDASE, SUBUNIT II"/>
    <property type="match status" value="1"/>
</dbReference>
<evidence type="ECO:0000256" key="15">
    <source>
        <dbReference type="ARBA" id="ARBA00023128"/>
    </source>
</evidence>
<keyword evidence="5 18" id="KW-0813">Transport</keyword>
<dbReference type="EMBL" id="EU183542">
    <property type="protein sequence ID" value="ABW20543.1"/>
    <property type="molecule type" value="Genomic_DNA"/>
</dbReference>
<dbReference type="RefSeq" id="YP_010449187.1">
    <property type="nucleotide sequence ID" value="NC_065455.1"/>
</dbReference>
<dbReference type="GO" id="GO:0005743">
    <property type="term" value="C:mitochondrial inner membrane"/>
    <property type="evidence" value="ECO:0007669"/>
    <property type="project" value="UniProtKB-SubCell"/>
</dbReference>
<feature type="domain" description="Cytochrome oxidase subunit II copper A binding" evidence="20">
    <location>
        <begin position="94"/>
        <end position="227"/>
    </location>
</feature>
<dbReference type="PROSITE" id="PS50857">
    <property type="entry name" value="COX2_CUA"/>
    <property type="match status" value="1"/>
</dbReference>
<comment type="subcellular location">
    <subcellularLocation>
        <location evidence="1 18">Mitochondrion inner membrane</location>
        <topology evidence="1 18">Multi-pass membrane protein</topology>
    </subcellularLocation>
</comment>
<evidence type="ECO:0000256" key="18">
    <source>
        <dbReference type="RuleBase" id="RU000457"/>
    </source>
</evidence>
<dbReference type="CTD" id="4513"/>
<keyword evidence="15 18" id="KW-0496">Mitochondrion</keyword>
<evidence type="ECO:0000256" key="1">
    <source>
        <dbReference type="ARBA" id="ARBA00004448"/>
    </source>
</evidence>
<evidence type="ECO:0000259" key="21">
    <source>
        <dbReference type="PROSITE" id="PS50999"/>
    </source>
</evidence>
<dbReference type="Pfam" id="PF00116">
    <property type="entry name" value="COX2"/>
    <property type="match status" value="1"/>
</dbReference>
<feature type="domain" description="Cytochrome oxidase subunit II transmembrane region profile" evidence="21">
    <location>
        <begin position="1"/>
        <end position="93"/>
    </location>
</feature>
<keyword evidence="8 18" id="KW-0479">Metal-binding</keyword>
<organism evidence="22">
    <name type="scientific">Bothriometopus macrocnemis</name>
    <dbReference type="NCBI Taxonomy" id="475769"/>
    <lineage>
        <taxon>Eukaryota</taxon>
        <taxon>Metazoa</taxon>
        <taxon>Ecdysozoa</taxon>
        <taxon>Arthropoda</taxon>
        <taxon>Hexapoda</taxon>
        <taxon>Insecta</taxon>
        <taxon>Pterygota</taxon>
        <taxon>Neoptera</taxon>
        <taxon>Paraneoptera</taxon>
        <taxon>Psocodea</taxon>
        <taxon>Troctomorpha</taxon>
        <taxon>Phthiraptera</taxon>
        <taxon>Ischnocera</taxon>
        <taxon>Philopteridae</taxon>
        <taxon>Bothriometopus</taxon>
    </lineage>
</organism>
<keyword evidence="12 18" id="KW-0249">Electron transport</keyword>
<keyword evidence="9 18" id="KW-0999">Mitochondrion inner membrane</keyword>
<evidence type="ECO:0000256" key="3">
    <source>
        <dbReference type="ARBA" id="ARBA00011164"/>
    </source>
</evidence>
<keyword evidence="13 19" id="KW-1133">Transmembrane helix</keyword>
<reference evidence="22" key="1">
    <citation type="journal article" date="2007" name="J. Mol. Evol.">
        <title>The mitochondrial genome of the screamer louse Bothriometopus (phthiraptera: ischnocera): effects of extensive gene rearrangements on the evolution of the genome.</title>
        <authorList>
            <person name="Cameron S.L."/>
            <person name="Johnson K.P."/>
            <person name="Whiting M.F."/>
        </authorList>
    </citation>
    <scope>NUCLEOTIDE SEQUENCE</scope>
</reference>
<evidence type="ECO:0000256" key="19">
    <source>
        <dbReference type="SAM" id="Phobius"/>
    </source>
</evidence>
<evidence type="ECO:0000256" key="12">
    <source>
        <dbReference type="ARBA" id="ARBA00022982"/>
    </source>
</evidence>
<evidence type="ECO:0000256" key="13">
    <source>
        <dbReference type="ARBA" id="ARBA00022989"/>
    </source>
</evidence>
<dbReference type="GO" id="GO:0005507">
    <property type="term" value="F:copper ion binding"/>
    <property type="evidence" value="ECO:0007669"/>
    <property type="project" value="InterPro"/>
</dbReference>
<evidence type="ECO:0000256" key="11">
    <source>
        <dbReference type="ARBA" id="ARBA00022967"/>
    </source>
</evidence>
<comment type="subunit">
    <text evidence="3">Component of the cytochrome c oxidase (complex IV, CIV), a multisubunit enzyme composed of a catalytic core of 3 subunits and several supernumerary subunits. The complex exists as a monomer or a dimer and forms supercomplexes (SCs) in the inner mitochondrial membrane with ubiquinol-cytochrome c oxidoreductase (cytochrome b-c1 complex, complex III, CIII).</text>
</comment>
<dbReference type="InterPro" id="IPR045187">
    <property type="entry name" value="CcO_II"/>
</dbReference>
<gene>
    <name evidence="22" type="primary">COX2</name>
</gene>
<protein>
    <recommendedName>
        <fullName evidence="4 18">Cytochrome c oxidase subunit 2</fullName>
    </recommendedName>
</protein>
<dbReference type="PROSITE" id="PS00078">
    <property type="entry name" value="COX2"/>
    <property type="match status" value="1"/>
</dbReference>
<dbReference type="InterPro" id="IPR008972">
    <property type="entry name" value="Cupredoxin"/>
</dbReference>
<dbReference type="GeneID" id="74190183"/>
<keyword evidence="11" id="KW-1278">Translocase</keyword>
<evidence type="ECO:0000256" key="5">
    <source>
        <dbReference type="ARBA" id="ARBA00022448"/>
    </source>
</evidence>
<name>A8VU32_9NEOP</name>
<feature type="transmembrane region" description="Helical" evidence="19">
    <location>
        <begin position="66"/>
        <end position="89"/>
    </location>
</feature>
<evidence type="ECO:0000256" key="10">
    <source>
        <dbReference type="ARBA" id="ARBA00022842"/>
    </source>
</evidence>
<evidence type="ECO:0000256" key="2">
    <source>
        <dbReference type="ARBA" id="ARBA00007866"/>
    </source>
</evidence>
<dbReference type="AlphaFoldDB" id="A8VU32"/>
<dbReference type="InterPro" id="IPR002429">
    <property type="entry name" value="CcO_II-like_C"/>
</dbReference>
<keyword evidence="10" id="KW-0460">Magnesium</keyword>
<keyword evidence="7 18" id="KW-0812">Transmembrane</keyword>
<keyword evidence="16 18" id="KW-0472">Membrane</keyword>
<dbReference type="PRINTS" id="PR01166">
    <property type="entry name" value="CYCOXIDASEII"/>
</dbReference>
<evidence type="ECO:0000313" key="22">
    <source>
        <dbReference type="EMBL" id="ABW20543.1"/>
    </source>
</evidence>
<geneLocation type="mitochondrion" evidence="22"/>
<dbReference type="InterPro" id="IPR011759">
    <property type="entry name" value="Cyt_c_oxidase_su2_TM_dom"/>
</dbReference>
<dbReference type="Pfam" id="PF02790">
    <property type="entry name" value="COX2_TM"/>
    <property type="match status" value="1"/>
</dbReference>
<proteinExistence type="inferred from homology"/>
<evidence type="ECO:0000256" key="17">
    <source>
        <dbReference type="ARBA" id="ARBA00049512"/>
    </source>
</evidence>
<comment type="cofactor">
    <cofactor evidence="18">
        <name>Cu cation</name>
        <dbReference type="ChEBI" id="CHEBI:23378"/>
    </cofactor>
    <text evidence="18">Binds a copper A center.</text>
</comment>
<dbReference type="SUPFAM" id="SSF81464">
    <property type="entry name" value="Cytochrome c oxidase subunit II-like, transmembrane region"/>
    <property type="match status" value="1"/>
</dbReference>
<evidence type="ECO:0000256" key="7">
    <source>
        <dbReference type="ARBA" id="ARBA00022692"/>
    </source>
</evidence>
<dbReference type="SUPFAM" id="SSF49503">
    <property type="entry name" value="Cupredoxins"/>
    <property type="match status" value="1"/>
</dbReference>
<dbReference type="InterPro" id="IPR001505">
    <property type="entry name" value="Copper_CuA"/>
</dbReference>
<comment type="function">
    <text evidence="18">Component of the cytochrome c oxidase, the last enzyme in the mitochondrial electron transport chain which drives oxidative phosphorylation. The respiratory chain contains 3 multisubunit complexes succinate dehydrogenase (complex II, CII), ubiquinol-cytochrome c oxidoreductase (cytochrome b-c1 complex, complex III, CIII) and cytochrome c oxidase (complex IV, CIV), that cooperate to transfer electrons derived from NADH and succinate to molecular oxygen, creating an electrochemical gradient over the inner membrane that drives transmembrane transport and the ATP synthase. Cytochrome c oxidase is the component of the respiratory chain that catalyzes the reduction of oxygen to water. Electrons originating from reduced cytochrome c in the intermembrane space (IMS) are transferred via the dinuclear copper A center (CU(A)) of subunit 2 and heme A of subunit 1 to the active site in subunit 1, a binuclear center (BNC) formed by heme A3 and copper B (CU(B)). The BNC reduces molecular oxygen to 2 water molecules using 4 electrons from cytochrome c in the IMS and 4 protons from the mitochondrial matrix.</text>
</comment>
<evidence type="ECO:0000256" key="9">
    <source>
        <dbReference type="ARBA" id="ARBA00022792"/>
    </source>
</evidence>
<dbReference type="Gene3D" id="2.60.40.420">
    <property type="entry name" value="Cupredoxins - blue copper proteins"/>
    <property type="match status" value="1"/>
</dbReference>
<keyword evidence="14 18" id="KW-0186">Copper</keyword>